<keyword evidence="11" id="KW-1185">Reference proteome</keyword>
<dbReference type="GO" id="GO:0004834">
    <property type="term" value="F:tryptophan synthase activity"/>
    <property type="evidence" value="ECO:0007669"/>
    <property type="project" value="UniProtKB-UniRule"/>
</dbReference>
<evidence type="ECO:0000256" key="3">
    <source>
        <dbReference type="ARBA" id="ARBA00022605"/>
    </source>
</evidence>
<dbReference type="InterPro" id="IPR002028">
    <property type="entry name" value="Trp_synthase_suA"/>
</dbReference>
<feature type="active site" description="Proton acceptor" evidence="8">
    <location>
        <position position="46"/>
    </location>
</feature>
<evidence type="ECO:0000256" key="8">
    <source>
        <dbReference type="HAMAP-Rule" id="MF_00131"/>
    </source>
</evidence>
<dbReference type="RefSeq" id="WP_073190837.1">
    <property type="nucleotide sequence ID" value="NZ_FQTW01000001.1"/>
</dbReference>
<dbReference type="PROSITE" id="PS00167">
    <property type="entry name" value="TRP_SYNTHASE_ALPHA"/>
    <property type="match status" value="1"/>
</dbReference>
<accession>A0A1M4SLJ1</accession>
<dbReference type="UniPathway" id="UPA00035">
    <property type="reaction ID" value="UER00044"/>
</dbReference>
<dbReference type="GO" id="GO:0005829">
    <property type="term" value="C:cytosol"/>
    <property type="evidence" value="ECO:0007669"/>
    <property type="project" value="TreeGrafter"/>
</dbReference>
<proteinExistence type="inferred from homology"/>
<comment type="function">
    <text evidence="8">The alpha subunit is responsible for the aldol cleavage of indoleglycerol phosphate to indole and glyceraldehyde 3-phosphate.</text>
</comment>
<name>A0A1M4SLJ1_9FLAO</name>
<dbReference type="NCBIfam" id="TIGR00262">
    <property type="entry name" value="trpA"/>
    <property type="match status" value="1"/>
</dbReference>
<evidence type="ECO:0000256" key="1">
    <source>
        <dbReference type="ARBA" id="ARBA00004733"/>
    </source>
</evidence>
<evidence type="ECO:0000313" key="11">
    <source>
        <dbReference type="Proteomes" id="UP000184462"/>
    </source>
</evidence>
<organism evidence="10 11">
    <name type="scientific">Psychroflexus salarius</name>
    <dbReference type="NCBI Taxonomy" id="1155689"/>
    <lineage>
        <taxon>Bacteria</taxon>
        <taxon>Pseudomonadati</taxon>
        <taxon>Bacteroidota</taxon>
        <taxon>Flavobacteriia</taxon>
        <taxon>Flavobacteriales</taxon>
        <taxon>Flavobacteriaceae</taxon>
        <taxon>Psychroflexus</taxon>
    </lineage>
</organism>
<dbReference type="InterPro" id="IPR018204">
    <property type="entry name" value="Trp_synthase_alpha_AS"/>
</dbReference>
<dbReference type="EMBL" id="FQTW01000001">
    <property type="protein sequence ID" value="SHE33144.1"/>
    <property type="molecule type" value="Genomic_DNA"/>
</dbReference>
<dbReference type="STRING" id="1155689.SAMN05444278_101225"/>
<keyword evidence="6 8" id="KW-0456">Lyase</keyword>
<dbReference type="Gene3D" id="3.20.20.70">
    <property type="entry name" value="Aldolase class I"/>
    <property type="match status" value="1"/>
</dbReference>
<keyword evidence="4 8" id="KW-0822">Tryptophan biosynthesis</keyword>
<dbReference type="HAMAP" id="MF_00131">
    <property type="entry name" value="Trp_synth_alpha"/>
    <property type="match status" value="1"/>
</dbReference>
<sequence>MQNRIHQRLQQPEKIVSIYFTAGYPKRDDTLEVIQELVNNGVDMIEVGLPYSDPLADGPTIQQSSTQALKNGMSSQLLFEQLKDLRQITSVPVIVMGYFNAMLQYGVKAFCESCEKCGIDGIIMPDLPIDIYQAEYQSIFEQHQLSFISLITPQTSDERIKQLDEASNSFIYMVSSASTTGSQAGFGQTELDYFKRIHDMRLKNKLIVGFGIKDQTSFDQAAQYTSGCIIGSAYIKHITEHGLRQTKPFIKSLKEQ</sequence>
<evidence type="ECO:0000256" key="2">
    <source>
        <dbReference type="ARBA" id="ARBA00011270"/>
    </source>
</evidence>
<evidence type="ECO:0000256" key="6">
    <source>
        <dbReference type="ARBA" id="ARBA00023239"/>
    </source>
</evidence>
<keyword evidence="5 8" id="KW-0057">Aromatic amino acid biosynthesis</keyword>
<evidence type="ECO:0000256" key="4">
    <source>
        <dbReference type="ARBA" id="ARBA00022822"/>
    </source>
</evidence>
<dbReference type="AlphaFoldDB" id="A0A1M4SLJ1"/>
<dbReference type="SUPFAM" id="SSF51366">
    <property type="entry name" value="Ribulose-phoshate binding barrel"/>
    <property type="match status" value="1"/>
</dbReference>
<dbReference type="Pfam" id="PF00290">
    <property type="entry name" value="Trp_syntA"/>
    <property type="match status" value="1"/>
</dbReference>
<dbReference type="OrthoDB" id="9804578at2"/>
<dbReference type="PANTHER" id="PTHR43406">
    <property type="entry name" value="TRYPTOPHAN SYNTHASE, ALPHA CHAIN"/>
    <property type="match status" value="1"/>
</dbReference>
<dbReference type="EC" id="4.2.1.20" evidence="8"/>
<evidence type="ECO:0000313" key="10">
    <source>
        <dbReference type="EMBL" id="SHE33144.1"/>
    </source>
</evidence>
<dbReference type="InterPro" id="IPR011060">
    <property type="entry name" value="RibuloseP-bd_barrel"/>
</dbReference>
<evidence type="ECO:0000256" key="7">
    <source>
        <dbReference type="ARBA" id="ARBA00049047"/>
    </source>
</evidence>
<dbReference type="Proteomes" id="UP000184462">
    <property type="component" value="Unassembled WGS sequence"/>
</dbReference>
<evidence type="ECO:0000256" key="5">
    <source>
        <dbReference type="ARBA" id="ARBA00023141"/>
    </source>
</evidence>
<comment type="pathway">
    <text evidence="1 8">Amino-acid biosynthesis; L-tryptophan biosynthesis; L-tryptophan from chorismate: step 5/5.</text>
</comment>
<evidence type="ECO:0000256" key="9">
    <source>
        <dbReference type="RuleBase" id="RU003662"/>
    </source>
</evidence>
<comment type="subunit">
    <text evidence="2 8">Tetramer of two alpha and two beta chains.</text>
</comment>
<feature type="active site" description="Proton acceptor" evidence="8">
    <location>
        <position position="57"/>
    </location>
</feature>
<dbReference type="PANTHER" id="PTHR43406:SF1">
    <property type="entry name" value="TRYPTOPHAN SYNTHASE ALPHA CHAIN, CHLOROPLASTIC"/>
    <property type="match status" value="1"/>
</dbReference>
<gene>
    <name evidence="8" type="primary">trpA</name>
    <name evidence="10" type="ORF">SAMN05444278_101225</name>
</gene>
<comment type="catalytic activity">
    <reaction evidence="7 8">
        <text>(1S,2R)-1-C-(indol-3-yl)glycerol 3-phosphate + L-serine = D-glyceraldehyde 3-phosphate + L-tryptophan + H2O</text>
        <dbReference type="Rhea" id="RHEA:10532"/>
        <dbReference type="ChEBI" id="CHEBI:15377"/>
        <dbReference type="ChEBI" id="CHEBI:33384"/>
        <dbReference type="ChEBI" id="CHEBI:57912"/>
        <dbReference type="ChEBI" id="CHEBI:58866"/>
        <dbReference type="ChEBI" id="CHEBI:59776"/>
        <dbReference type="EC" id="4.2.1.20"/>
    </reaction>
</comment>
<reference evidence="10 11" key="1">
    <citation type="submission" date="2016-11" db="EMBL/GenBank/DDBJ databases">
        <authorList>
            <person name="Jaros S."/>
            <person name="Januszkiewicz K."/>
            <person name="Wedrychowicz H."/>
        </authorList>
    </citation>
    <scope>NUCLEOTIDE SEQUENCE [LARGE SCALE GENOMIC DNA]</scope>
    <source>
        <strain evidence="10 11">DSM 25661</strain>
    </source>
</reference>
<protein>
    <recommendedName>
        <fullName evidence="8">Tryptophan synthase alpha chain</fullName>
        <ecNumber evidence="8">4.2.1.20</ecNumber>
    </recommendedName>
</protein>
<keyword evidence="3 8" id="KW-0028">Amino-acid biosynthesis</keyword>
<dbReference type="CDD" id="cd04724">
    <property type="entry name" value="Tryptophan_synthase_alpha"/>
    <property type="match status" value="1"/>
</dbReference>
<comment type="similarity">
    <text evidence="8 9">Belongs to the TrpA family.</text>
</comment>
<dbReference type="InterPro" id="IPR013785">
    <property type="entry name" value="Aldolase_TIM"/>
</dbReference>